<dbReference type="GO" id="GO:0005524">
    <property type="term" value="F:ATP binding"/>
    <property type="evidence" value="ECO:0007669"/>
    <property type="project" value="UniProtKB-KW"/>
</dbReference>
<accession>A0ABW8WDR4</accession>
<keyword evidence="6 7" id="KW-0472">Membrane</keyword>
<comment type="subcellular location">
    <subcellularLocation>
        <location evidence="1">Cell membrane</location>
        <topology evidence="1">Multi-pass membrane protein</topology>
    </subcellularLocation>
</comment>
<dbReference type="SUPFAM" id="SSF52540">
    <property type="entry name" value="P-loop containing nucleoside triphosphate hydrolases"/>
    <property type="match status" value="1"/>
</dbReference>
<dbReference type="PANTHER" id="PTHR43394">
    <property type="entry name" value="ATP-DEPENDENT PERMEASE MDL1, MITOCHONDRIAL"/>
    <property type="match status" value="1"/>
</dbReference>
<evidence type="ECO:0000259" key="9">
    <source>
        <dbReference type="PROSITE" id="PS50929"/>
    </source>
</evidence>
<keyword evidence="4 10" id="KW-0067">ATP-binding</keyword>
<evidence type="ECO:0000256" key="3">
    <source>
        <dbReference type="ARBA" id="ARBA00022741"/>
    </source>
</evidence>
<feature type="transmembrane region" description="Helical" evidence="7">
    <location>
        <begin position="167"/>
        <end position="186"/>
    </location>
</feature>
<evidence type="ECO:0000313" key="11">
    <source>
        <dbReference type="Proteomes" id="UP001628874"/>
    </source>
</evidence>
<sequence length="614" mass="69432">MIRRDGRFFIKRPRSPQPFQRAAGAPPLPSTPFRFICYFVNQFRWWYVAMVILEVIHATCGIMLPYAIGEIIRSVTRSTGDTRPIFDAVRQPLILFTALSIGEVVFGRSAGLVQTLLHPIHRQQIVRSLYAYLQQHSHRYLSSSFAGALAHRISETSLGVTQTMQMMITEFMPVIIVYTVSVILLYRAYPPLAALVGIWAVLFISISFWLATRCRIHSRRAAAARSDTTGIIVDSVTNLTSSRLFARLGFERRYLNERLKYELKEVRKSNWYSERIRWFQFISAAILKIGTLYYSLYLWSQGKIAAADFVVATSLSLLIISEARNLSKRFLEFFEHIGNIANGVCTIVQPHELVDRENAIAHSITQGRIEFRRVNFNYSTEKKVFHNLSVIVEPGQRVGLVGYSGSGKSTFVNLILRLFDPQSGQILIDGVDIRDMTQDALHSQISLIPQDPSLFHRTLLENIRYGRLEARDEEVFEAASKAYAHDFIVPMAEGYYSMVGERGVKLSGGQRQRIAIARVILKDAPILILDEATSSLDSITEKAIQDTLDSVMHNKTTIVVAHRLSTIAHLDRILVFDAGRIVEDGTHAELLARGGAYYRLWKMQAGGFLPVKAV</sequence>
<dbReference type="InterPro" id="IPR036640">
    <property type="entry name" value="ABC1_TM_sf"/>
</dbReference>
<dbReference type="InterPro" id="IPR039421">
    <property type="entry name" value="Type_1_exporter"/>
</dbReference>
<dbReference type="PROSITE" id="PS00211">
    <property type="entry name" value="ABC_TRANSPORTER_1"/>
    <property type="match status" value="1"/>
</dbReference>
<comment type="caution">
    <text evidence="10">The sequence shown here is derived from an EMBL/GenBank/DDBJ whole genome shotgun (WGS) entry which is preliminary data.</text>
</comment>
<dbReference type="Gene3D" id="3.40.50.300">
    <property type="entry name" value="P-loop containing nucleotide triphosphate hydrolases"/>
    <property type="match status" value="1"/>
</dbReference>
<evidence type="ECO:0000256" key="1">
    <source>
        <dbReference type="ARBA" id="ARBA00004651"/>
    </source>
</evidence>
<reference evidence="10 11" key="1">
    <citation type="submission" date="2024-07" db="EMBL/GenBank/DDBJ databases">
        <authorList>
            <person name="Tripathy S."/>
        </authorList>
    </citation>
    <scope>NUCLEOTIDE SEQUENCE [LARGE SCALE GENOMIC DNA]</scope>
    <source>
        <strain evidence="10 11">VB-61278_2</strain>
    </source>
</reference>
<evidence type="ECO:0000256" key="6">
    <source>
        <dbReference type="ARBA" id="ARBA00023136"/>
    </source>
</evidence>
<evidence type="ECO:0000256" key="2">
    <source>
        <dbReference type="ARBA" id="ARBA00022692"/>
    </source>
</evidence>
<proteinExistence type="predicted"/>
<gene>
    <name evidence="10" type="ORF">AB0759_00565</name>
</gene>
<evidence type="ECO:0000259" key="8">
    <source>
        <dbReference type="PROSITE" id="PS50893"/>
    </source>
</evidence>
<keyword evidence="5 7" id="KW-1133">Transmembrane helix</keyword>
<dbReference type="Gene3D" id="1.20.1560.10">
    <property type="entry name" value="ABC transporter type 1, transmembrane domain"/>
    <property type="match status" value="1"/>
</dbReference>
<evidence type="ECO:0000256" key="4">
    <source>
        <dbReference type="ARBA" id="ARBA00022840"/>
    </source>
</evidence>
<dbReference type="InterPro" id="IPR011527">
    <property type="entry name" value="ABC1_TM_dom"/>
</dbReference>
<dbReference type="RefSeq" id="WP_237265987.1">
    <property type="nucleotide sequence ID" value="NZ_JBFQGM010000001.1"/>
</dbReference>
<evidence type="ECO:0000256" key="7">
    <source>
        <dbReference type="SAM" id="Phobius"/>
    </source>
</evidence>
<dbReference type="InterPro" id="IPR003593">
    <property type="entry name" value="AAA+_ATPase"/>
</dbReference>
<dbReference type="PROSITE" id="PS50893">
    <property type="entry name" value="ABC_TRANSPORTER_2"/>
    <property type="match status" value="1"/>
</dbReference>
<feature type="domain" description="ABC transporter" evidence="8">
    <location>
        <begin position="369"/>
        <end position="603"/>
    </location>
</feature>
<feature type="transmembrane region" description="Helical" evidence="7">
    <location>
        <begin position="192"/>
        <end position="211"/>
    </location>
</feature>
<evidence type="ECO:0000256" key="5">
    <source>
        <dbReference type="ARBA" id="ARBA00022989"/>
    </source>
</evidence>
<keyword evidence="2 7" id="KW-0812">Transmembrane</keyword>
<dbReference type="SUPFAM" id="SSF90123">
    <property type="entry name" value="ABC transporter transmembrane region"/>
    <property type="match status" value="1"/>
</dbReference>
<evidence type="ECO:0000313" key="10">
    <source>
        <dbReference type="EMBL" id="MFL9459133.1"/>
    </source>
</evidence>
<dbReference type="SMART" id="SM00382">
    <property type="entry name" value="AAA"/>
    <property type="match status" value="1"/>
</dbReference>
<feature type="transmembrane region" description="Helical" evidence="7">
    <location>
        <begin position="278"/>
        <end position="298"/>
    </location>
</feature>
<feature type="domain" description="ABC transmembrane type-1" evidence="9">
    <location>
        <begin position="48"/>
        <end position="327"/>
    </location>
</feature>
<keyword evidence="3" id="KW-0547">Nucleotide-binding</keyword>
<dbReference type="Pfam" id="PF00664">
    <property type="entry name" value="ABC_membrane"/>
    <property type="match status" value="1"/>
</dbReference>
<dbReference type="PANTHER" id="PTHR43394:SF1">
    <property type="entry name" value="ATP-BINDING CASSETTE SUB-FAMILY B MEMBER 10, MITOCHONDRIAL"/>
    <property type="match status" value="1"/>
</dbReference>
<protein>
    <submittedName>
        <fullName evidence="10">ABC transporter ATP-binding protein</fullName>
    </submittedName>
</protein>
<dbReference type="InterPro" id="IPR017871">
    <property type="entry name" value="ABC_transporter-like_CS"/>
</dbReference>
<keyword evidence="11" id="KW-1185">Reference proteome</keyword>
<organism evidence="10 11">
    <name type="scientific">Scytonema tolypothrichoides VB-61278_2</name>
    <dbReference type="NCBI Taxonomy" id="3232314"/>
    <lineage>
        <taxon>Bacteria</taxon>
        <taxon>Bacillati</taxon>
        <taxon>Cyanobacteriota</taxon>
        <taxon>Cyanophyceae</taxon>
        <taxon>Nostocales</taxon>
        <taxon>Scytonemataceae</taxon>
        <taxon>Scytonema</taxon>
    </lineage>
</organism>
<name>A0ABW8WDR4_9CYAN</name>
<dbReference type="Pfam" id="PF00005">
    <property type="entry name" value="ABC_tran"/>
    <property type="match status" value="1"/>
</dbReference>
<dbReference type="InterPro" id="IPR027417">
    <property type="entry name" value="P-loop_NTPase"/>
</dbReference>
<dbReference type="Proteomes" id="UP001628874">
    <property type="component" value="Unassembled WGS sequence"/>
</dbReference>
<dbReference type="InterPro" id="IPR003439">
    <property type="entry name" value="ABC_transporter-like_ATP-bd"/>
</dbReference>
<dbReference type="PROSITE" id="PS50929">
    <property type="entry name" value="ABC_TM1F"/>
    <property type="match status" value="1"/>
</dbReference>
<dbReference type="EMBL" id="JBFQGM010000001">
    <property type="protein sequence ID" value="MFL9459133.1"/>
    <property type="molecule type" value="Genomic_DNA"/>
</dbReference>
<feature type="transmembrane region" description="Helical" evidence="7">
    <location>
        <begin position="45"/>
        <end position="68"/>
    </location>
</feature>